<dbReference type="RefSeq" id="WP_252853184.1">
    <property type="nucleotide sequence ID" value="NZ_JAMXLR010000051.1"/>
</dbReference>
<dbReference type="EMBL" id="JAMXLR010000051">
    <property type="protein sequence ID" value="MCO6045071.1"/>
    <property type="molecule type" value="Genomic_DNA"/>
</dbReference>
<reference evidence="2" key="1">
    <citation type="submission" date="2022-06" db="EMBL/GenBank/DDBJ databases">
        <title>Aeoliella straminimaris, a novel planctomycete from sediments.</title>
        <authorList>
            <person name="Vitorino I.R."/>
            <person name="Lage O.M."/>
        </authorList>
    </citation>
    <scope>NUCLEOTIDE SEQUENCE</scope>
    <source>
        <strain evidence="2">ICT_H6.2</strain>
    </source>
</reference>
<dbReference type="AlphaFoldDB" id="A0A9X2JGT1"/>
<dbReference type="Proteomes" id="UP001155241">
    <property type="component" value="Unassembled WGS sequence"/>
</dbReference>
<organism evidence="2 3">
    <name type="scientific">Aeoliella straminimaris</name>
    <dbReference type="NCBI Taxonomy" id="2954799"/>
    <lineage>
        <taxon>Bacteria</taxon>
        <taxon>Pseudomonadati</taxon>
        <taxon>Planctomycetota</taxon>
        <taxon>Planctomycetia</taxon>
        <taxon>Pirellulales</taxon>
        <taxon>Lacipirellulaceae</taxon>
        <taxon>Aeoliella</taxon>
    </lineage>
</organism>
<keyword evidence="1" id="KW-0812">Transmembrane</keyword>
<feature type="transmembrane region" description="Helical" evidence="1">
    <location>
        <begin position="158"/>
        <end position="176"/>
    </location>
</feature>
<proteinExistence type="predicted"/>
<keyword evidence="1" id="KW-0472">Membrane</keyword>
<keyword evidence="1" id="KW-1133">Transmembrane helix</keyword>
<accession>A0A9X2JGT1</accession>
<feature type="transmembrane region" description="Helical" evidence="1">
    <location>
        <begin position="188"/>
        <end position="205"/>
    </location>
</feature>
<name>A0A9X2JGT1_9BACT</name>
<feature type="transmembrane region" description="Helical" evidence="1">
    <location>
        <begin position="92"/>
        <end position="110"/>
    </location>
</feature>
<dbReference type="Pfam" id="PF06197">
    <property type="entry name" value="DUF998"/>
    <property type="match status" value="1"/>
</dbReference>
<dbReference type="InterPro" id="IPR009339">
    <property type="entry name" value="DUF998"/>
</dbReference>
<evidence type="ECO:0000256" key="1">
    <source>
        <dbReference type="SAM" id="Phobius"/>
    </source>
</evidence>
<evidence type="ECO:0000313" key="3">
    <source>
        <dbReference type="Proteomes" id="UP001155241"/>
    </source>
</evidence>
<comment type="caution">
    <text evidence="2">The sequence shown here is derived from an EMBL/GenBank/DDBJ whole genome shotgun (WGS) entry which is preliminary data.</text>
</comment>
<feature type="transmembrane region" description="Helical" evidence="1">
    <location>
        <begin position="62"/>
        <end position="85"/>
    </location>
</feature>
<sequence>MKLPGSKQPRLSRPLWTSLFGWVAVLGSVVVLLSDFVGCVVVEDHNPISETISKLAVGEYGWVQDVGLDVFAAGVIATAIGLLVWQWGGIRWRIGVVALVLTAITVLVIAEYDEYKGFDGFGVDIHLACVYILYVVVAVAAVTLGLELRPVGRGYRTASFVFAAVWLVGSPIFMFAAPTSIDGAIERFLAVCLVAWISMLAWLLIRKGQRRPGEWGEGEA</sequence>
<gene>
    <name evidence="2" type="ORF">NG895_14265</name>
</gene>
<feature type="transmembrane region" description="Helical" evidence="1">
    <location>
        <begin position="125"/>
        <end position="146"/>
    </location>
</feature>
<keyword evidence="3" id="KW-1185">Reference proteome</keyword>
<protein>
    <submittedName>
        <fullName evidence="2">DUF998 domain-containing protein</fullName>
    </submittedName>
</protein>
<evidence type="ECO:0000313" key="2">
    <source>
        <dbReference type="EMBL" id="MCO6045071.1"/>
    </source>
</evidence>
<feature type="transmembrane region" description="Helical" evidence="1">
    <location>
        <begin position="20"/>
        <end position="42"/>
    </location>
</feature>